<evidence type="ECO:0000313" key="5">
    <source>
        <dbReference type="Proteomes" id="UP000663090"/>
    </source>
</evidence>
<protein>
    <submittedName>
        <fullName evidence="4">Peptidylprolyl isomerase</fullName>
    </submittedName>
</protein>
<accession>A0ABX7MWI9</accession>
<reference evidence="4 5" key="1">
    <citation type="submission" date="2021-02" db="EMBL/GenBank/DDBJ databases">
        <title>De Novo genome assembly of isolated myxobacteria.</title>
        <authorList>
            <person name="Stevens D.C."/>
        </authorList>
    </citation>
    <scope>NUCLEOTIDE SEQUENCE [LARGE SCALE GENOMIC DNA]</scope>
    <source>
        <strain evidence="4 5">SCHIC003</strain>
    </source>
</reference>
<dbReference type="SUPFAM" id="SSF54534">
    <property type="entry name" value="FKBP-like"/>
    <property type="match status" value="1"/>
</dbReference>
<evidence type="ECO:0000313" key="4">
    <source>
        <dbReference type="EMBL" id="QSQ10800.1"/>
    </source>
</evidence>
<evidence type="ECO:0000259" key="3">
    <source>
        <dbReference type="Pfam" id="PF05698"/>
    </source>
</evidence>
<keyword evidence="5" id="KW-1185">Reference proteome</keyword>
<dbReference type="EMBL" id="CP071091">
    <property type="protein sequence ID" value="QSQ10800.1"/>
    <property type="molecule type" value="Genomic_DNA"/>
</dbReference>
<dbReference type="InterPro" id="IPR046357">
    <property type="entry name" value="PPIase_dom_sf"/>
</dbReference>
<dbReference type="GO" id="GO:0016853">
    <property type="term" value="F:isomerase activity"/>
    <property type="evidence" value="ECO:0007669"/>
    <property type="project" value="UniProtKB-KW"/>
</dbReference>
<dbReference type="Pfam" id="PF05698">
    <property type="entry name" value="Trigger_C"/>
    <property type="match status" value="1"/>
</dbReference>
<dbReference type="InterPro" id="IPR027304">
    <property type="entry name" value="Trigger_fact/SurA_dom_sf"/>
</dbReference>
<organism evidence="4 5">
    <name type="scientific">Myxococcus landrumensis</name>
    <dbReference type="NCBI Taxonomy" id="2813577"/>
    <lineage>
        <taxon>Bacteria</taxon>
        <taxon>Pseudomonadati</taxon>
        <taxon>Myxococcota</taxon>
        <taxon>Myxococcia</taxon>
        <taxon>Myxococcales</taxon>
        <taxon>Cystobacterineae</taxon>
        <taxon>Myxococcaceae</taxon>
        <taxon>Myxococcus</taxon>
    </lineage>
</organism>
<keyword evidence="2 4" id="KW-0413">Isomerase</keyword>
<dbReference type="InterPro" id="IPR008880">
    <property type="entry name" value="Trigger_fac_C"/>
</dbReference>
<gene>
    <name evidence="4" type="ORF">JY572_20410</name>
</gene>
<sequence>MTSQNEGPKPGVARSLAELHALGIMKRMPAALSLSSTEPIALPAIQAPSLEGLSVARTAPAPISEHDLVERFDVLRRKHADRRERLAGEDVGPDDEVLLDVLGFANGRLIPFSAREGWRAEVVPEPLLPGFFEALVGAKVGSSLGIELKLPDTYVVESLRGATARFLLEVRASSELKLLADDSPELLKRLGAGTLIDVMRQLNDTLTHERAVEAEQLTQARVLDEVVARTQVTLSAALVDEELRHRWVETERPILVRKALQPDELQEALEGWLRDPLFRADAERRLVLALALRAIAARDGVKLTKPAVDALVGDLASLSGVPREDVVRALKEDAALAKRLEDLALHLATLDSLMRRVALTPPV</sequence>
<name>A0ABX7MWI9_9BACT</name>
<dbReference type="SUPFAM" id="SSF109998">
    <property type="entry name" value="Triger factor/SurA peptide-binding domain-like"/>
    <property type="match status" value="1"/>
</dbReference>
<evidence type="ECO:0000256" key="2">
    <source>
        <dbReference type="ARBA" id="ARBA00023235"/>
    </source>
</evidence>
<dbReference type="RefSeq" id="WP_206712565.1">
    <property type="nucleotide sequence ID" value="NZ_CP071091.1"/>
</dbReference>
<proteinExistence type="predicted"/>
<feature type="domain" description="Trigger factor C-terminal" evidence="3">
    <location>
        <begin position="198"/>
        <end position="351"/>
    </location>
</feature>
<dbReference type="Proteomes" id="UP000663090">
    <property type="component" value="Chromosome"/>
</dbReference>
<dbReference type="Gene3D" id="1.10.3120.10">
    <property type="entry name" value="Trigger factor, C-terminal domain"/>
    <property type="match status" value="1"/>
</dbReference>
<dbReference type="InterPro" id="IPR037041">
    <property type="entry name" value="Trigger_fac_C_sf"/>
</dbReference>
<dbReference type="Gene3D" id="3.10.50.40">
    <property type="match status" value="1"/>
</dbReference>
<evidence type="ECO:0000256" key="1">
    <source>
        <dbReference type="ARBA" id="ARBA00023110"/>
    </source>
</evidence>
<keyword evidence="1" id="KW-0697">Rotamase</keyword>